<proteinExistence type="inferred from homology"/>
<gene>
    <name evidence="4" type="ORF">MBBWO_14380</name>
</gene>
<evidence type="ECO:0000259" key="3">
    <source>
        <dbReference type="SMART" id="SM00634"/>
    </source>
</evidence>
<protein>
    <submittedName>
        <fullName evidence="4">Bacterial Ig-like domain (Group 1)</fullName>
    </submittedName>
</protein>
<accession>A0A2U1S6G5</accession>
<comment type="caution">
    <text evidence="4">The sequence shown here is derived from an EMBL/GenBank/DDBJ whole genome shotgun (WGS) entry which is preliminary data.</text>
</comment>
<feature type="domain" description="Big-1" evidence="3">
    <location>
        <begin position="161"/>
        <end position="244"/>
    </location>
</feature>
<evidence type="ECO:0000256" key="2">
    <source>
        <dbReference type="SAM" id="MobiDB-lite"/>
    </source>
</evidence>
<feature type="region of interest" description="Disordered" evidence="2">
    <location>
        <begin position="39"/>
        <end position="79"/>
    </location>
</feature>
<dbReference type="InterPro" id="IPR003344">
    <property type="entry name" value="Big_1_dom"/>
</dbReference>
<dbReference type="InterPro" id="IPR040839">
    <property type="entry name" value="MG4"/>
</dbReference>
<dbReference type="RefSeq" id="WP_116670215.1">
    <property type="nucleotide sequence ID" value="NZ_MZGU01000006.1"/>
</dbReference>
<name>A0A2U1S6G5_9EURY</name>
<feature type="compositionally biased region" description="Polar residues" evidence="2">
    <location>
        <begin position="68"/>
        <end position="79"/>
    </location>
</feature>
<dbReference type="AlphaFoldDB" id="A0A2U1S6G5"/>
<dbReference type="InterPro" id="IPR013783">
    <property type="entry name" value="Ig-like_fold"/>
</dbReference>
<dbReference type="SMART" id="SM00634">
    <property type="entry name" value="BID_1"/>
    <property type="match status" value="2"/>
</dbReference>
<evidence type="ECO:0000313" key="5">
    <source>
        <dbReference type="Proteomes" id="UP000245577"/>
    </source>
</evidence>
<reference evidence="4 5" key="1">
    <citation type="submission" date="2017-03" db="EMBL/GenBank/DDBJ databases">
        <title>Genome sequence of Methanobrevibacter wosei.</title>
        <authorList>
            <person name="Poehlein A."/>
            <person name="Seedorf H."/>
            <person name="Daniel R."/>
        </authorList>
    </citation>
    <scope>NUCLEOTIDE SEQUENCE [LARGE SCALE GENOMIC DNA]</scope>
    <source>
        <strain evidence="4 5">DSM 11979</strain>
    </source>
</reference>
<dbReference type="InterPro" id="IPR008964">
    <property type="entry name" value="Invasin/intimin_cell_adhesion"/>
</dbReference>
<keyword evidence="5" id="KW-1185">Reference proteome</keyword>
<organism evidence="4 5">
    <name type="scientific">Methanobrevibacter woesei</name>
    <dbReference type="NCBI Taxonomy" id="190976"/>
    <lineage>
        <taxon>Archaea</taxon>
        <taxon>Methanobacteriati</taxon>
        <taxon>Methanobacteriota</taxon>
        <taxon>Methanomada group</taxon>
        <taxon>Methanobacteria</taxon>
        <taxon>Methanobacteriales</taxon>
        <taxon>Methanobacteriaceae</taxon>
        <taxon>Methanobrevibacter</taxon>
    </lineage>
</organism>
<evidence type="ECO:0000256" key="1">
    <source>
        <dbReference type="ARBA" id="ARBA00010116"/>
    </source>
</evidence>
<dbReference type="EMBL" id="MZGU01000006">
    <property type="protein sequence ID" value="PWB85124.1"/>
    <property type="molecule type" value="Genomic_DNA"/>
</dbReference>
<evidence type="ECO:0000313" key="4">
    <source>
        <dbReference type="EMBL" id="PWB85124.1"/>
    </source>
</evidence>
<dbReference type="Pfam" id="PF17789">
    <property type="entry name" value="MG4"/>
    <property type="match status" value="1"/>
</dbReference>
<dbReference type="Proteomes" id="UP000245577">
    <property type="component" value="Unassembled WGS sequence"/>
</dbReference>
<sequence>MKTTKKLLIFMVLLVSLLSISAVSAADVNDTAVDVVGDETTDIPTIPDDTTDTPESPVENDTTDIPVENSTEGDNETTITSPIVTEDLEMFYKNGTRYEVTITDSNGNPLANQTVTITINGIDYTRITNENGIASLAINLNPGIYTVTATFNGTSINSTITVLSTLTSDNVIKYYKNGTQYYVTVVDGQGNPIANQKVYLNINGVIYERITNENGTAKLNINLNPGNYIITATCGSSVTSNKITVNKMPTSVKVTNTTINKNGRLEFTVTSNGKPIAGERVYFVYNDIAYYSISDENSVASIGIGLPEGKYTFMVGIIDNMFYANALVYTTVTVQ</sequence>
<dbReference type="Pfam" id="PF02369">
    <property type="entry name" value="Big_1"/>
    <property type="match status" value="1"/>
</dbReference>
<dbReference type="OrthoDB" id="77001at2157"/>
<feature type="domain" description="Big-1" evidence="3">
    <location>
        <begin position="60"/>
        <end position="160"/>
    </location>
</feature>
<comment type="similarity">
    <text evidence="1">Belongs to the intimin/invasin family.</text>
</comment>
<dbReference type="Gene3D" id="2.60.40.10">
    <property type="entry name" value="Immunoglobulins"/>
    <property type="match status" value="2"/>
</dbReference>
<dbReference type="SUPFAM" id="SSF49373">
    <property type="entry name" value="Invasin/intimin cell-adhesion fragments"/>
    <property type="match status" value="2"/>
</dbReference>